<gene>
    <name evidence="3" type="ORF">D777_01677</name>
</gene>
<dbReference type="InterPro" id="IPR043128">
    <property type="entry name" value="Rev_trsase/Diguanyl_cyclase"/>
</dbReference>
<dbReference type="PROSITE" id="PS50883">
    <property type="entry name" value="EAL"/>
    <property type="match status" value="1"/>
</dbReference>
<feature type="transmembrane region" description="Helical" evidence="1">
    <location>
        <begin position="286"/>
        <end position="304"/>
    </location>
</feature>
<protein>
    <submittedName>
        <fullName evidence="3">Diguanylate cyclase/phosphodiesterase with PAS/PAC sensor(S)</fullName>
    </submittedName>
</protein>
<feature type="domain" description="EAL" evidence="2">
    <location>
        <begin position="603"/>
        <end position="856"/>
    </location>
</feature>
<dbReference type="InterPro" id="IPR029787">
    <property type="entry name" value="Nucleotide_cyclase"/>
</dbReference>
<dbReference type="InterPro" id="IPR050706">
    <property type="entry name" value="Cyclic-di-GMP_PDE-like"/>
</dbReference>
<dbReference type="SUPFAM" id="SSF141868">
    <property type="entry name" value="EAL domain-like"/>
    <property type="match status" value="1"/>
</dbReference>
<dbReference type="Pfam" id="PF07696">
    <property type="entry name" value="7TMR-DISMED2"/>
    <property type="match status" value="1"/>
</dbReference>
<dbReference type="PANTHER" id="PTHR33121:SF70">
    <property type="entry name" value="SIGNALING PROTEIN YKOW"/>
    <property type="match status" value="1"/>
</dbReference>
<feature type="transmembrane region" description="Helical" evidence="1">
    <location>
        <begin position="310"/>
        <end position="332"/>
    </location>
</feature>
<dbReference type="SMART" id="SM00052">
    <property type="entry name" value="EAL"/>
    <property type="match status" value="1"/>
</dbReference>
<dbReference type="EMBL" id="ANIE01000005">
    <property type="protein sequence ID" value="KEF31328.1"/>
    <property type="molecule type" value="Genomic_DNA"/>
</dbReference>
<dbReference type="InterPro" id="IPR011622">
    <property type="entry name" value="7TMR_DISM_rcpt_extracell_dom2"/>
</dbReference>
<keyword evidence="4" id="KW-1185">Reference proteome</keyword>
<dbReference type="CDD" id="cd01948">
    <property type="entry name" value="EAL"/>
    <property type="match status" value="1"/>
</dbReference>
<evidence type="ECO:0000256" key="1">
    <source>
        <dbReference type="SAM" id="Phobius"/>
    </source>
</evidence>
<proteinExistence type="predicted"/>
<name>A0A072N301_9GAMM</name>
<dbReference type="Pfam" id="PF07695">
    <property type="entry name" value="7TMR-DISM_7TM"/>
    <property type="match status" value="1"/>
</dbReference>
<feature type="transmembrane region" description="Helical" evidence="1">
    <location>
        <begin position="222"/>
        <end position="245"/>
    </location>
</feature>
<feature type="transmembrane region" description="Helical" evidence="1">
    <location>
        <begin position="191"/>
        <end position="210"/>
    </location>
</feature>
<keyword evidence="1" id="KW-0472">Membrane</keyword>
<accession>A0A072N301</accession>
<dbReference type="STRING" id="1137280.D777_01677"/>
<dbReference type="AlphaFoldDB" id="A0A072N301"/>
<dbReference type="InterPro" id="IPR000160">
    <property type="entry name" value="GGDEF_dom"/>
</dbReference>
<keyword evidence="1" id="KW-0812">Transmembrane</keyword>
<reference evidence="3 4" key="1">
    <citation type="submission" date="2012-12" db="EMBL/GenBank/DDBJ databases">
        <title>Genome assembly of Marinobacter sp. AK21.</title>
        <authorList>
            <person name="Khatri I."/>
            <person name="Kumar R."/>
            <person name="Vaidya B."/>
            <person name="Subramanian S."/>
            <person name="Pinnaka A."/>
        </authorList>
    </citation>
    <scope>NUCLEOTIDE SEQUENCE [LARGE SCALE GENOMIC DNA]</scope>
    <source>
        <strain evidence="3 4">AK21</strain>
    </source>
</reference>
<dbReference type="GO" id="GO:0071111">
    <property type="term" value="F:cyclic-guanylate-specific phosphodiesterase activity"/>
    <property type="evidence" value="ECO:0007669"/>
    <property type="project" value="InterPro"/>
</dbReference>
<dbReference type="Pfam" id="PF00990">
    <property type="entry name" value="GGDEF"/>
    <property type="match status" value="1"/>
</dbReference>
<dbReference type="Gene3D" id="2.60.40.2380">
    <property type="match status" value="1"/>
</dbReference>
<organism evidence="3 4">
    <name type="scientific">Marinobacter nitratireducens</name>
    <dbReference type="NCBI Taxonomy" id="1137280"/>
    <lineage>
        <taxon>Bacteria</taxon>
        <taxon>Pseudomonadati</taxon>
        <taxon>Pseudomonadota</taxon>
        <taxon>Gammaproteobacteria</taxon>
        <taxon>Pseudomonadales</taxon>
        <taxon>Marinobacteraceae</taxon>
        <taxon>Marinobacter</taxon>
    </lineage>
</organism>
<sequence>MLAGRMATFRSWALGAAILTLLYALYASADMREVDTATGRVDLNSDIEYLVDNEDLSLSQVRERGRWQKNTEGSILNLGFTDVTAWVRVILQIRQPLDGQWYLSIPYPLLEEVDVYLFRDGQSVPFYQVSRQTIEKQRKQPRSYKIALPLPENLNGEVELVLRARSATSMQIPVELQREDQLLNHFAMESVYWGVYFGILCALVIYNLFLFFSLRDLAYIHYVLYLASISLLMLSLSGLGNAWLWAGEPLLTRYLVPVGTALVSFCALLFAHSFLEWREISPRWEISMKVAAGLAGVLLIVTWVDPLHGALFAGLLGSLVIVLLIAVGIAGLRAGVTIARYFVLAWTSFAAGTSIYLLSVFSIVPVGFVANHAMQAGSAAEVLLLSFALAHRIKDERARKLSAMRKQQLAERQVQDLEMQSLEQAMHDSITKLPNTSLLNQRLQSQLGKDDRLALVLVEYPQVREIASSMGHNLAEEMFCQLARKLNHTLAGLSGPVCLEQRLPAYIAIPEFGSAVFVLNLSKLVGPLEPFVEQVVGYHEVALHSVRLPVFMNLHCGVAISPDHGNTTEILYQHASAAKDRSQTSKTPVQIYNEGISDFARRRLDLLTALPSAIDAGEIELYLQPQMNRTGQELVGFEVLLRWHSPQFGTVPPWEVIEIAENAGLMDMLSRYVVDQACKVMQTLRERELDLTCSINLSVQNLTNSHFVPSALAGIREHGIPMDRIIFEVTETSMMHNMEAVIGSLLRIADSGCKIALDDFGTGYSSLAYLSRLPIHELKIDRCFISQMCSSRNDLGIVQSTLKLAESLSLETVAEGVEDRQTMEALNDLGCDRLQGYLFAKPMPLEAFCAWAQELSAN</sequence>
<dbReference type="SUPFAM" id="SSF55073">
    <property type="entry name" value="Nucleotide cyclase"/>
    <property type="match status" value="1"/>
</dbReference>
<dbReference type="PANTHER" id="PTHR33121">
    <property type="entry name" value="CYCLIC DI-GMP PHOSPHODIESTERASE PDEF"/>
    <property type="match status" value="1"/>
</dbReference>
<evidence type="ECO:0000313" key="4">
    <source>
        <dbReference type="Proteomes" id="UP000035057"/>
    </source>
</evidence>
<comment type="caution">
    <text evidence="3">The sequence shown here is derived from an EMBL/GenBank/DDBJ whole genome shotgun (WGS) entry which is preliminary data.</text>
</comment>
<dbReference type="InterPro" id="IPR011623">
    <property type="entry name" value="7TMR_DISM_rcpt_extracell_dom1"/>
</dbReference>
<dbReference type="Gene3D" id="3.30.70.270">
    <property type="match status" value="1"/>
</dbReference>
<dbReference type="Gene3D" id="3.20.20.450">
    <property type="entry name" value="EAL domain"/>
    <property type="match status" value="1"/>
</dbReference>
<dbReference type="PATRIC" id="fig|1137280.3.peg.1490"/>
<evidence type="ECO:0000259" key="2">
    <source>
        <dbReference type="PROSITE" id="PS50883"/>
    </source>
</evidence>
<dbReference type="Pfam" id="PF00563">
    <property type="entry name" value="EAL"/>
    <property type="match status" value="1"/>
</dbReference>
<keyword evidence="1" id="KW-1133">Transmembrane helix</keyword>
<dbReference type="InterPro" id="IPR001633">
    <property type="entry name" value="EAL_dom"/>
</dbReference>
<feature type="transmembrane region" description="Helical" evidence="1">
    <location>
        <begin position="251"/>
        <end position="274"/>
    </location>
</feature>
<dbReference type="Proteomes" id="UP000035057">
    <property type="component" value="Unassembled WGS sequence"/>
</dbReference>
<evidence type="ECO:0000313" key="3">
    <source>
        <dbReference type="EMBL" id="KEF31328.1"/>
    </source>
</evidence>
<feature type="transmembrane region" description="Helical" evidence="1">
    <location>
        <begin position="344"/>
        <end position="366"/>
    </location>
</feature>
<dbReference type="InterPro" id="IPR035919">
    <property type="entry name" value="EAL_sf"/>
</dbReference>
<dbReference type="SMART" id="SM00267">
    <property type="entry name" value="GGDEF"/>
    <property type="match status" value="1"/>
</dbReference>